<dbReference type="Proteomes" id="UP000001072">
    <property type="component" value="Unassembled WGS sequence"/>
</dbReference>
<keyword evidence="3" id="KW-1185">Reference proteome</keyword>
<organism evidence="3">
    <name type="scientific">Melampsora larici-populina (strain 98AG31 / pathotype 3-4-7)</name>
    <name type="common">Poplar leaf rust fungus</name>
    <dbReference type="NCBI Taxonomy" id="747676"/>
    <lineage>
        <taxon>Eukaryota</taxon>
        <taxon>Fungi</taxon>
        <taxon>Dikarya</taxon>
        <taxon>Basidiomycota</taxon>
        <taxon>Pucciniomycotina</taxon>
        <taxon>Pucciniomycetes</taxon>
        <taxon>Pucciniales</taxon>
        <taxon>Melampsoraceae</taxon>
        <taxon>Melampsora</taxon>
    </lineage>
</organism>
<dbReference type="EMBL" id="GL883091">
    <property type="protein sequence ID" value="EGG11993.1"/>
    <property type="molecule type" value="Genomic_DNA"/>
</dbReference>
<dbReference type="InParanoid" id="F4R560"/>
<evidence type="ECO:0000256" key="1">
    <source>
        <dbReference type="SAM" id="MobiDB-lite"/>
    </source>
</evidence>
<sequence>MTFELSSTHLETNRNGDFTPYDGRSLIESYVYTSESSYASDPRPSKLHRRLPTTYSPIQTARTRATSDTLDRILLTQAGHLAAVCEVWRLKFASSPLVPSIQKETKLVTPVTRSRATSGALEGILARQSFQLKSLGEVWRNRFLTSPSTSLNKKELNDGMPESEPESRDDFKFGEMVKHGHYKRDHGLKERVFRWMDNLPDSFDDVAQEIDFDF</sequence>
<accession>F4R560</accession>
<dbReference type="GeneID" id="18929292"/>
<dbReference type="KEGG" id="mlr:MELLADRAFT_59137"/>
<dbReference type="AlphaFoldDB" id="F4R560"/>
<protein>
    <submittedName>
        <fullName evidence="2">Uncharacterized protein</fullName>
    </submittedName>
</protein>
<dbReference type="OrthoDB" id="10419392at2759"/>
<proteinExistence type="predicted"/>
<feature type="compositionally biased region" description="Polar residues" evidence="1">
    <location>
        <begin position="53"/>
        <end position="62"/>
    </location>
</feature>
<dbReference type="RefSeq" id="XP_007404368.1">
    <property type="nucleotide sequence ID" value="XM_007404306.1"/>
</dbReference>
<name>F4R560_MELLP</name>
<dbReference type="HOGENOM" id="CLU_1299958_0_0_1"/>
<feature type="region of interest" description="Disordered" evidence="1">
    <location>
        <begin position="150"/>
        <end position="169"/>
    </location>
</feature>
<dbReference type="VEuPathDB" id="FungiDB:MELLADRAFT_59137"/>
<reference evidence="3" key="1">
    <citation type="journal article" date="2011" name="Proc. Natl. Acad. Sci. U.S.A.">
        <title>Obligate biotrophy features unraveled by the genomic analysis of rust fungi.</title>
        <authorList>
            <person name="Duplessis S."/>
            <person name="Cuomo C.A."/>
            <person name="Lin Y.-C."/>
            <person name="Aerts A."/>
            <person name="Tisserant E."/>
            <person name="Veneault-Fourrey C."/>
            <person name="Joly D.L."/>
            <person name="Hacquard S."/>
            <person name="Amselem J."/>
            <person name="Cantarel B.L."/>
            <person name="Chiu R."/>
            <person name="Coutinho P.M."/>
            <person name="Feau N."/>
            <person name="Field M."/>
            <person name="Frey P."/>
            <person name="Gelhaye E."/>
            <person name="Goldberg J."/>
            <person name="Grabherr M.G."/>
            <person name="Kodira C.D."/>
            <person name="Kohler A."/>
            <person name="Kuees U."/>
            <person name="Lindquist E.A."/>
            <person name="Lucas S.M."/>
            <person name="Mago R."/>
            <person name="Mauceli E."/>
            <person name="Morin E."/>
            <person name="Murat C."/>
            <person name="Pangilinan J.L."/>
            <person name="Park R."/>
            <person name="Pearson M."/>
            <person name="Quesneville H."/>
            <person name="Rouhier N."/>
            <person name="Sakthikumar S."/>
            <person name="Salamov A.A."/>
            <person name="Schmutz J."/>
            <person name="Selles B."/>
            <person name="Shapiro H."/>
            <person name="Tanguay P."/>
            <person name="Tuskan G.A."/>
            <person name="Henrissat B."/>
            <person name="Van de Peer Y."/>
            <person name="Rouze P."/>
            <person name="Ellis J.G."/>
            <person name="Dodds P.N."/>
            <person name="Schein J.E."/>
            <person name="Zhong S."/>
            <person name="Hamelin R.C."/>
            <person name="Grigoriev I.V."/>
            <person name="Szabo L.J."/>
            <person name="Martin F."/>
        </authorList>
    </citation>
    <scope>NUCLEOTIDE SEQUENCE [LARGE SCALE GENOMIC DNA]</scope>
    <source>
        <strain evidence="3">98AG31 / pathotype 3-4-7</strain>
    </source>
</reference>
<gene>
    <name evidence="2" type="ORF">MELLADRAFT_59137</name>
</gene>
<evidence type="ECO:0000313" key="2">
    <source>
        <dbReference type="EMBL" id="EGG11993.1"/>
    </source>
</evidence>
<feature type="region of interest" description="Disordered" evidence="1">
    <location>
        <begin position="36"/>
        <end position="62"/>
    </location>
</feature>
<evidence type="ECO:0000313" key="3">
    <source>
        <dbReference type="Proteomes" id="UP000001072"/>
    </source>
</evidence>